<evidence type="ECO:0000313" key="2">
    <source>
        <dbReference type="EMBL" id="OEU90037.1"/>
    </source>
</evidence>
<name>A0A1E7JP21_9ACTN</name>
<dbReference type="RefSeq" id="WP_070012883.1">
    <property type="nucleotide sequence ID" value="NZ_LJGS01000044.1"/>
</dbReference>
<accession>A0A1E7JP21</accession>
<keyword evidence="3" id="KW-1185">Reference proteome</keyword>
<feature type="region of interest" description="Disordered" evidence="1">
    <location>
        <begin position="1"/>
        <end position="25"/>
    </location>
</feature>
<sequence length="98" mass="9969">MSCADDSPVHGLPGRAPAGEAPAGEWNRIEIHGEVSSVGPSEDHPGLARIELTVPPVAGCPDGTPEESRAALAQWLLAAQAGGLVTLRPGGRRADEAS</sequence>
<proteinExistence type="predicted"/>
<evidence type="ECO:0000313" key="3">
    <source>
        <dbReference type="Proteomes" id="UP000176087"/>
    </source>
</evidence>
<protein>
    <submittedName>
        <fullName evidence="2">Uncharacterized protein</fullName>
    </submittedName>
</protein>
<comment type="caution">
    <text evidence="2">The sequence shown here is derived from an EMBL/GenBank/DDBJ whole genome shotgun (WGS) entry which is preliminary data.</text>
</comment>
<dbReference type="STRING" id="933944.AN215_10555"/>
<gene>
    <name evidence="2" type="ORF">AN215_10555</name>
</gene>
<dbReference type="EMBL" id="LJGT01000038">
    <property type="protein sequence ID" value="OEU90037.1"/>
    <property type="molecule type" value="Genomic_DNA"/>
</dbReference>
<reference evidence="2 3" key="1">
    <citation type="journal article" date="2016" name="Front. Microbiol.">
        <title>Comparative Genomics Analysis of Streptomyces Species Reveals Their Adaptation to the Marine Environment and Their Diversity at the Genomic Level.</title>
        <authorList>
            <person name="Tian X."/>
            <person name="Zhang Z."/>
            <person name="Yang T."/>
            <person name="Chen M."/>
            <person name="Li J."/>
            <person name="Chen F."/>
            <person name="Yang J."/>
            <person name="Li W."/>
            <person name="Zhang B."/>
            <person name="Zhang Z."/>
            <person name="Wu J."/>
            <person name="Zhang C."/>
            <person name="Long L."/>
            <person name="Xiao J."/>
        </authorList>
    </citation>
    <scope>NUCLEOTIDE SEQUENCE [LARGE SCALE GENOMIC DNA]</scope>
    <source>
        <strain evidence="2 3">SCSIO 10390</strain>
    </source>
</reference>
<dbReference type="Proteomes" id="UP000176087">
    <property type="component" value="Unassembled WGS sequence"/>
</dbReference>
<organism evidence="2 3">
    <name type="scientific">Streptomyces abyssalis</name>
    <dbReference type="NCBI Taxonomy" id="933944"/>
    <lineage>
        <taxon>Bacteria</taxon>
        <taxon>Bacillati</taxon>
        <taxon>Actinomycetota</taxon>
        <taxon>Actinomycetes</taxon>
        <taxon>Kitasatosporales</taxon>
        <taxon>Streptomycetaceae</taxon>
        <taxon>Streptomyces</taxon>
    </lineage>
</organism>
<feature type="compositionally biased region" description="Low complexity" evidence="1">
    <location>
        <begin position="16"/>
        <end position="25"/>
    </location>
</feature>
<evidence type="ECO:0000256" key="1">
    <source>
        <dbReference type="SAM" id="MobiDB-lite"/>
    </source>
</evidence>
<dbReference type="AlphaFoldDB" id="A0A1E7JP21"/>